<gene>
    <name evidence="2" type="ORF">K7X08_020151</name>
</gene>
<dbReference type="EMBL" id="JAJAGQ010000009">
    <property type="protein sequence ID" value="KAJ8552758.1"/>
    <property type="molecule type" value="Genomic_DNA"/>
</dbReference>
<comment type="caution">
    <text evidence="2">The sequence shown here is derived from an EMBL/GenBank/DDBJ whole genome shotgun (WGS) entry which is preliminary data.</text>
</comment>
<accession>A0A9Q1RF42</accession>
<evidence type="ECO:0000313" key="2">
    <source>
        <dbReference type="EMBL" id="KAJ8552758.1"/>
    </source>
</evidence>
<proteinExistence type="predicted"/>
<protein>
    <submittedName>
        <fullName evidence="2">Uncharacterized protein</fullName>
    </submittedName>
</protein>
<evidence type="ECO:0000256" key="1">
    <source>
        <dbReference type="SAM" id="MobiDB-lite"/>
    </source>
</evidence>
<evidence type="ECO:0000313" key="3">
    <source>
        <dbReference type="Proteomes" id="UP001152561"/>
    </source>
</evidence>
<name>A0A9Q1RF42_9SOLA</name>
<dbReference type="Proteomes" id="UP001152561">
    <property type="component" value="Unassembled WGS sequence"/>
</dbReference>
<dbReference type="AlphaFoldDB" id="A0A9Q1RF42"/>
<organism evidence="2 3">
    <name type="scientific">Anisodus acutangulus</name>
    <dbReference type="NCBI Taxonomy" id="402998"/>
    <lineage>
        <taxon>Eukaryota</taxon>
        <taxon>Viridiplantae</taxon>
        <taxon>Streptophyta</taxon>
        <taxon>Embryophyta</taxon>
        <taxon>Tracheophyta</taxon>
        <taxon>Spermatophyta</taxon>
        <taxon>Magnoliopsida</taxon>
        <taxon>eudicotyledons</taxon>
        <taxon>Gunneridae</taxon>
        <taxon>Pentapetalae</taxon>
        <taxon>asterids</taxon>
        <taxon>lamiids</taxon>
        <taxon>Solanales</taxon>
        <taxon>Solanaceae</taxon>
        <taxon>Solanoideae</taxon>
        <taxon>Hyoscyameae</taxon>
        <taxon>Anisodus</taxon>
    </lineage>
</organism>
<reference evidence="3" key="1">
    <citation type="journal article" date="2023" name="Proc. Natl. Acad. Sci. U.S.A.">
        <title>Genomic and structural basis for evolution of tropane alkaloid biosynthesis.</title>
        <authorList>
            <person name="Wanga Y.-J."/>
            <person name="Taina T."/>
            <person name="Yua J.-Y."/>
            <person name="Lia J."/>
            <person name="Xua B."/>
            <person name="Chenc J."/>
            <person name="D'Auriad J.C."/>
            <person name="Huanga J.-P."/>
            <person name="Huanga S.-X."/>
        </authorList>
    </citation>
    <scope>NUCLEOTIDE SEQUENCE [LARGE SCALE GENOMIC DNA]</scope>
    <source>
        <strain evidence="3">cv. KIB-2019</strain>
    </source>
</reference>
<sequence>MSTSVKFKLVSRNFYGLLSISVLFTSLNFDPVNVLDGSPLSHPDHVYDARDGLSSHLPDPVDDASCKTLSLPDHAYDDPSSPLTDHVHNDNSPSSHLPDQVDDASCNTHSGEVGDSAVDSEDRSPDRRITDVLAQIHGEDDIEEFGDATQNGYETANEEVV</sequence>
<keyword evidence="3" id="KW-1185">Reference proteome</keyword>
<feature type="region of interest" description="Disordered" evidence="1">
    <location>
        <begin position="51"/>
        <end position="128"/>
    </location>
</feature>